<dbReference type="KEGG" id="fpf:DCC35_10885"/>
<feature type="signal peptide" evidence="1">
    <location>
        <begin position="1"/>
        <end position="23"/>
    </location>
</feature>
<dbReference type="OrthoDB" id="9814627at2"/>
<protein>
    <recommendedName>
        <fullName evidence="4">YD repeat-containing protein</fullName>
    </recommendedName>
</protein>
<dbReference type="AlphaFoldDB" id="A0A4D7JJR0"/>
<dbReference type="EMBL" id="CP028923">
    <property type="protein sequence ID" value="QCK15213.1"/>
    <property type="molecule type" value="Genomic_DNA"/>
</dbReference>
<keyword evidence="3" id="KW-1185">Reference proteome</keyword>
<reference evidence="2 3" key="1">
    <citation type="submission" date="2018-04" db="EMBL/GenBank/DDBJ databases">
        <title>Complete genome uncultured novel isolate.</title>
        <authorList>
            <person name="Merlino G."/>
        </authorList>
    </citation>
    <scope>NUCLEOTIDE SEQUENCE [LARGE SCALE GENOMIC DNA]</scope>
    <source>
        <strain evidence="3">R1DC9</strain>
    </source>
</reference>
<feature type="chain" id="PRO_5020617725" description="YD repeat-containing protein" evidence="1">
    <location>
        <begin position="24"/>
        <end position="1144"/>
    </location>
</feature>
<dbReference type="RefSeq" id="WP_137090798.1">
    <property type="nucleotide sequence ID" value="NZ_CP028923.1"/>
</dbReference>
<evidence type="ECO:0000256" key="1">
    <source>
        <dbReference type="SAM" id="SignalP"/>
    </source>
</evidence>
<gene>
    <name evidence="2" type="ORF">DCC35_10885</name>
</gene>
<evidence type="ECO:0000313" key="3">
    <source>
        <dbReference type="Proteomes" id="UP000298616"/>
    </source>
</evidence>
<organism evidence="2 3">
    <name type="scientific">Mangrovivirga cuniculi</name>
    <dbReference type="NCBI Taxonomy" id="2715131"/>
    <lineage>
        <taxon>Bacteria</taxon>
        <taxon>Pseudomonadati</taxon>
        <taxon>Bacteroidota</taxon>
        <taxon>Cytophagia</taxon>
        <taxon>Cytophagales</taxon>
        <taxon>Mangrovivirgaceae</taxon>
        <taxon>Mangrovivirga</taxon>
    </lineage>
</organism>
<sequence>MNRINFILTFAILLNCKLFSQVATPTLPSNEAISLGQYGDVPTSLYNGLVNISIPLQSVENGGISVPISISYHSSGIRPDIHPSNVGLGWSLNAGGMIYRRVKGLYDEMHNTGNLKFGFEEAINYVTTLSQESWWTIEVHHSSYNPDYDLEPDEFNFSFLGYSGSFYMDHNGEMKVKSDIPLKVIYNPESKIQPEYGTRVNYPTYSEFTIINETGYRFEFGTHDATEYNDQFKYTYLVAMSWKLDKIYSPEGILLFDFNYERGPWQLTILPSWQGISQTVTSDDPYTLCNQSISPNTDNYTGSVTSPVYLKEIIMPNKDFKIDFILSPSNELRYERYFLDKVILPNADPSLAEEGPAFMKWYGQIPFFNTTEGQNYQFDHFLELAIPFKLDQINLINTKKNEIINSVKFKYNNSNTERLRLSNVELYAENLINSYTLDYYFPNLLPGYLRSFNDHWGFTNESYYTTNIRWSDLPSKKKPTLNEDLAYAGALKSISYPTGGKTTFIYEQHQYSKEVENRTNYILNLQENIKVGGLRIRQVLTEDLNGNTKTTDYYYVKTNGGLLPQAETDILNLPSSGILEVQPEYSFIGKGETIGGHDFDIIQYLFSPIIPTTPNHTSSHVTYSEIYEKHENGSITKLIYSNHDNGFKDDLPFDYYNKDLAMNPPKNSNKFKRGKLLLKTLFNSNRDSIKTELYEYSEIVNKNSSIRNYSQDAFEGLCTAYDKVAIASYIISLNYFKPSKILSFDFSQNTYDDPVINEKEISYNDLGQIVSNISRGSNQLIEEKIKYAHETIPELEELNSLSKPILIERFKDDQIINSTSYEYDYFISKSKLLYLKNISQKDLNTGENREELSVDSYDNRGNILQQTQLDGIVKSFEWDPISLKPRVIVKNAKNDHSIDETKEFLQIQGTYSFENFINEANVDITIRIRDESQVTLDENILVELSDGSNTWSGNVCYGPNCGSISSSITFTNIPAGDYTLTLRSVKSVNTSVEYNYYFKPKSLKEFYYEGFENYQGASTQYGAHTGDYSIGNEFLINWQIPNSRSYIYNYWYYENGDWKFSGDLPYNGSVTLTDYLAYDDIRIYPSDAEMTTYTYHPIYGITSHTDQNNISSFYEYDRLGRLKLIRNSNGEIVKKFDYKFRTGF</sequence>
<evidence type="ECO:0008006" key="4">
    <source>
        <dbReference type="Google" id="ProtNLM"/>
    </source>
</evidence>
<dbReference type="Proteomes" id="UP000298616">
    <property type="component" value="Chromosome"/>
</dbReference>
<accession>A0A4D7JJR0</accession>
<keyword evidence="1" id="KW-0732">Signal</keyword>
<evidence type="ECO:0000313" key="2">
    <source>
        <dbReference type="EMBL" id="QCK15213.1"/>
    </source>
</evidence>
<name>A0A4D7JJR0_9BACT</name>
<proteinExistence type="predicted"/>